<keyword evidence="3" id="KW-1185">Reference proteome</keyword>
<dbReference type="PANTHER" id="PTHR46579">
    <property type="entry name" value="F5/8 TYPE C DOMAIN-CONTAINING PROTEIN-RELATED"/>
    <property type="match status" value="1"/>
</dbReference>
<name>A0AAE1GWV1_9NEOP</name>
<dbReference type="Gene3D" id="3.30.160.60">
    <property type="entry name" value="Classic Zinc Finger"/>
    <property type="match status" value="1"/>
</dbReference>
<sequence>MNLTFQGCLLTLLVDKDPRMFYQKCPLCPASSIVNFSSREKLVQHIKIRHRNEHGKILFNCALCQNASYENYNSLKLHITRKHGGKEQLASSACTSSTSTGEAIPCSLPDDELLSVLEEAAKSYMSVDQLLQLRAASLLIQLRDTHCATQPIVNEVIVGVAKLFDTFLDILQNKFSKDPNEVLTTHEIVSCIETFRNQSLFAGVETPTELEKYIEREEGSLKPVKVTVLTKDVIKNNLVRTIDVDYGYIVPFLPSLKKILSCPEILETIENPAPVKSGVFTSPIDGYFYQNHPLVKEDPKTLGIGMYTDSVDLTDSASSKSGVHAVTFIYFVIFNIDPKLRSCRRSIFLLGVVKTSVLKKHGYGEFLKDFVAGLNQLSRREGVNFDIKGKTMNFHAIFVCCCGDNPASENLGGFKESHFAKRPCRHCLVHREDLFKSFKETDFPLRSMSSHNQQVAEVEAYFDLAPKNREGIENPSVLYGIKRKSVLMSIDGCDVTKCLPQDFMHDTIEGSLKLEICCLLEEVINSKQLSLAGINNRIQIFSKHFGVNKPSIIEMHHLENRKLRQTAAETLNLAYMLPFVLRKKTRGGVMSVCKEANLKCFMMRLQLLDYCMSEELTYDDVQKIRRLTEKHHLLFQELYNCAIPKMHYECHLNQILLYGPPRNFWCFGFEGKHAYFKRLLRIYRCFKDPARTFAQAHQQRLCGLMLLSNKGVTGPFLQSSDSLGAPMNVKLQSLLYRSGLLNFYPNISSDLMLTQYKIASYNGVKYRRNQIIMIVKSRKLPTFGEIVHMFLHSDKLMFMYKPLSTDCCDNSLNAFKVRYCVDAEFGIVAACDLPYHHQIFLIKSSSTNYVVAPQRSFAHSKL</sequence>
<evidence type="ECO:0000259" key="1">
    <source>
        <dbReference type="SMART" id="SM00355"/>
    </source>
</evidence>
<gene>
    <name evidence="2" type="ORF">KUF71_019385</name>
</gene>
<organism evidence="2 3">
    <name type="scientific">Frankliniella fusca</name>
    <dbReference type="NCBI Taxonomy" id="407009"/>
    <lineage>
        <taxon>Eukaryota</taxon>
        <taxon>Metazoa</taxon>
        <taxon>Ecdysozoa</taxon>
        <taxon>Arthropoda</taxon>
        <taxon>Hexapoda</taxon>
        <taxon>Insecta</taxon>
        <taxon>Pterygota</taxon>
        <taxon>Neoptera</taxon>
        <taxon>Paraneoptera</taxon>
        <taxon>Thysanoptera</taxon>
        <taxon>Terebrantia</taxon>
        <taxon>Thripoidea</taxon>
        <taxon>Thripidae</taxon>
        <taxon>Frankliniella</taxon>
    </lineage>
</organism>
<accession>A0AAE1GWV1</accession>
<dbReference type="AlphaFoldDB" id="A0AAE1GWV1"/>
<dbReference type="EMBL" id="JAHWGI010000096">
    <property type="protein sequence ID" value="KAK3909330.1"/>
    <property type="molecule type" value="Genomic_DNA"/>
</dbReference>
<evidence type="ECO:0000313" key="2">
    <source>
        <dbReference type="EMBL" id="KAK3909330.1"/>
    </source>
</evidence>
<dbReference type="SMART" id="SM00355">
    <property type="entry name" value="ZnF_C2H2"/>
    <property type="match status" value="2"/>
</dbReference>
<protein>
    <submittedName>
        <fullName evidence="2">Krueppel-like factor 16</fullName>
    </submittedName>
</protein>
<dbReference type="Proteomes" id="UP001219518">
    <property type="component" value="Unassembled WGS sequence"/>
</dbReference>
<reference evidence="2" key="2">
    <citation type="journal article" date="2023" name="BMC Genomics">
        <title>Pest status, molecular evolution, and epigenetic factors derived from the genome assembly of Frankliniella fusca, a thysanopteran phytovirus vector.</title>
        <authorList>
            <person name="Catto M.A."/>
            <person name="Labadie P.E."/>
            <person name="Jacobson A.L."/>
            <person name="Kennedy G.G."/>
            <person name="Srinivasan R."/>
            <person name="Hunt B.G."/>
        </authorList>
    </citation>
    <scope>NUCLEOTIDE SEQUENCE</scope>
    <source>
        <strain evidence="2">PL_HMW_Pooled</strain>
    </source>
</reference>
<proteinExistence type="predicted"/>
<feature type="domain" description="C2H2-type" evidence="1">
    <location>
        <begin position="59"/>
        <end position="83"/>
    </location>
</feature>
<evidence type="ECO:0000313" key="3">
    <source>
        <dbReference type="Proteomes" id="UP001219518"/>
    </source>
</evidence>
<dbReference type="InterPro" id="IPR013087">
    <property type="entry name" value="Znf_C2H2_type"/>
</dbReference>
<feature type="domain" description="C2H2-type" evidence="1">
    <location>
        <begin position="23"/>
        <end position="50"/>
    </location>
</feature>
<reference evidence="2" key="1">
    <citation type="submission" date="2021-07" db="EMBL/GenBank/DDBJ databases">
        <authorList>
            <person name="Catto M.A."/>
            <person name="Jacobson A."/>
            <person name="Kennedy G."/>
            <person name="Labadie P."/>
            <person name="Hunt B.G."/>
            <person name="Srinivasan R."/>
        </authorList>
    </citation>
    <scope>NUCLEOTIDE SEQUENCE</scope>
    <source>
        <strain evidence="2">PL_HMW_Pooled</strain>
        <tissue evidence="2">Head</tissue>
    </source>
</reference>
<comment type="caution">
    <text evidence="2">The sequence shown here is derived from an EMBL/GenBank/DDBJ whole genome shotgun (WGS) entry which is preliminary data.</text>
</comment>
<dbReference type="PANTHER" id="PTHR46579:SF1">
    <property type="entry name" value="F5_8 TYPE C DOMAIN-CONTAINING PROTEIN"/>
    <property type="match status" value="1"/>
</dbReference>